<reference evidence="9 10" key="1">
    <citation type="journal article" date="2010" name="Stand. Genomic Sci.">
        <title>Complete genome sequence of Acetohalobium arabaticum type strain (Z-7288).</title>
        <authorList>
            <person name="Sikorski J."/>
            <person name="Lapidus A."/>
            <person name="Chertkov O."/>
            <person name="Lucas S."/>
            <person name="Copeland A."/>
            <person name="Glavina Del Rio T."/>
            <person name="Nolan M."/>
            <person name="Tice H."/>
            <person name="Cheng J.F."/>
            <person name="Han C."/>
            <person name="Brambilla E."/>
            <person name="Pitluck S."/>
            <person name="Liolios K."/>
            <person name="Ivanova N."/>
            <person name="Mavromatis K."/>
            <person name="Mikhailova N."/>
            <person name="Pati A."/>
            <person name="Bruce D."/>
            <person name="Detter C."/>
            <person name="Tapia R."/>
            <person name="Goodwin L."/>
            <person name="Chen A."/>
            <person name="Palaniappan K."/>
            <person name="Land M."/>
            <person name="Hauser L."/>
            <person name="Chang Y.J."/>
            <person name="Jeffries C.D."/>
            <person name="Rohde M."/>
            <person name="Goker M."/>
            <person name="Spring S."/>
            <person name="Woyke T."/>
            <person name="Bristow J."/>
            <person name="Eisen J.A."/>
            <person name="Markowitz V."/>
            <person name="Hugenholtz P."/>
            <person name="Kyrpides N.C."/>
            <person name="Klenk H.P."/>
        </authorList>
    </citation>
    <scope>NUCLEOTIDE SEQUENCE [LARGE SCALE GENOMIC DNA]</scope>
    <source>
        <strain evidence="10">ATCC 49924 / DSM 5501 / Z-7288</strain>
    </source>
</reference>
<dbReference type="GO" id="GO:0016787">
    <property type="term" value="F:hydrolase activity"/>
    <property type="evidence" value="ECO:0007669"/>
    <property type="project" value="UniProtKB-KW"/>
</dbReference>
<sequence length="294" mass="34072">MLRSMTGYSQAQVEIEGYEIIVEIKSVNHKYQKIYLHIPDHFSPLEPKLKEIIKSRVGRGKVNYNLEIKNKEEAEVKVSINQTTATEYIDSLKRLKDKFDLTGELNINLLTQFDDILEVEEIKQNVEGLWPEIKEATKEALVDFIEMREKEGNKLLADLAARAESIESLIEKIEDRIPEMVDKYKAKLEDRLEELLTDAEVNEERLANEVVIMADKSDVTEELVRLKSHIEQFEETLELDVAEPVGRKLDFIAQEMHREINTVGSKINDSEISNYVIDLKSEVDKIREQVRNVE</sequence>
<dbReference type="AlphaFoldDB" id="D9QR22"/>
<evidence type="ECO:0000256" key="2">
    <source>
        <dbReference type="ARBA" id="ARBA00022722"/>
    </source>
</evidence>
<comment type="similarity">
    <text evidence="5">Belongs to the YicC/YloC family.</text>
</comment>
<protein>
    <submittedName>
        <fullName evidence="9">YicC domain protein</fullName>
    </submittedName>
</protein>
<dbReference type="Proteomes" id="UP000001661">
    <property type="component" value="Chromosome"/>
</dbReference>
<dbReference type="HOGENOM" id="CLU_076609_1_0_9"/>
<name>D9QR22_ACEAZ</name>
<dbReference type="InterPro" id="IPR013551">
    <property type="entry name" value="YicC-like_C"/>
</dbReference>
<dbReference type="NCBIfam" id="TIGR00255">
    <property type="entry name" value="YicC/YloC family endoribonuclease"/>
    <property type="match status" value="1"/>
</dbReference>
<dbReference type="Pfam" id="PF03755">
    <property type="entry name" value="YicC-like_N"/>
    <property type="match status" value="1"/>
</dbReference>
<dbReference type="EMBL" id="CP002105">
    <property type="protein sequence ID" value="ADL12963.1"/>
    <property type="molecule type" value="Genomic_DNA"/>
</dbReference>
<dbReference type="GO" id="GO:0004521">
    <property type="term" value="F:RNA endonuclease activity"/>
    <property type="evidence" value="ECO:0007669"/>
    <property type="project" value="InterPro"/>
</dbReference>
<dbReference type="InterPro" id="IPR013527">
    <property type="entry name" value="YicC-like_N"/>
</dbReference>
<evidence type="ECO:0000256" key="6">
    <source>
        <dbReference type="SAM" id="Coils"/>
    </source>
</evidence>
<evidence type="ECO:0000256" key="4">
    <source>
        <dbReference type="ARBA" id="ARBA00022801"/>
    </source>
</evidence>
<evidence type="ECO:0000259" key="8">
    <source>
        <dbReference type="Pfam" id="PF08340"/>
    </source>
</evidence>
<dbReference type="InterPro" id="IPR005229">
    <property type="entry name" value="YicC/YloC-like"/>
</dbReference>
<keyword evidence="6" id="KW-0175">Coiled coil</keyword>
<evidence type="ECO:0000259" key="7">
    <source>
        <dbReference type="Pfam" id="PF03755"/>
    </source>
</evidence>
<evidence type="ECO:0000256" key="1">
    <source>
        <dbReference type="ARBA" id="ARBA00001968"/>
    </source>
</evidence>
<dbReference type="eggNOG" id="COG1561">
    <property type="taxonomic scope" value="Bacteria"/>
</dbReference>
<feature type="domain" description="Endoribonuclease YicC-like C-terminal" evidence="8">
    <location>
        <begin position="173"/>
        <end position="294"/>
    </location>
</feature>
<feature type="domain" description="Endoribonuclease YicC-like N-terminal" evidence="7">
    <location>
        <begin position="2"/>
        <end position="155"/>
    </location>
</feature>
<dbReference type="RefSeq" id="WP_013278408.1">
    <property type="nucleotide sequence ID" value="NC_014378.1"/>
</dbReference>
<keyword evidence="3" id="KW-0255">Endonuclease</keyword>
<dbReference type="PANTHER" id="PTHR30636">
    <property type="entry name" value="UPF0701 PROTEIN YICC"/>
    <property type="match status" value="1"/>
</dbReference>
<evidence type="ECO:0000256" key="5">
    <source>
        <dbReference type="ARBA" id="ARBA00035648"/>
    </source>
</evidence>
<comment type="cofactor">
    <cofactor evidence="1">
        <name>a divalent metal cation</name>
        <dbReference type="ChEBI" id="CHEBI:60240"/>
    </cofactor>
</comment>
<keyword evidence="2" id="KW-0540">Nuclease</keyword>
<accession>D9QR22</accession>
<organism evidence="9 10">
    <name type="scientific">Acetohalobium arabaticum (strain ATCC 49924 / DSM 5501 / Z-7288)</name>
    <dbReference type="NCBI Taxonomy" id="574087"/>
    <lineage>
        <taxon>Bacteria</taxon>
        <taxon>Bacillati</taxon>
        <taxon>Bacillota</taxon>
        <taxon>Clostridia</taxon>
        <taxon>Halanaerobiales</taxon>
        <taxon>Halobacteroidaceae</taxon>
        <taxon>Acetohalobium</taxon>
    </lineage>
</organism>
<gene>
    <name evidence="9" type="ordered locus">Acear_1453</name>
</gene>
<keyword evidence="4" id="KW-0378">Hydrolase</keyword>
<dbReference type="STRING" id="574087.Acear_1453"/>
<evidence type="ECO:0000313" key="9">
    <source>
        <dbReference type="EMBL" id="ADL12963.1"/>
    </source>
</evidence>
<evidence type="ECO:0000256" key="3">
    <source>
        <dbReference type="ARBA" id="ARBA00022759"/>
    </source>
</evidence>
<dbReference type="Pfam" id="PF08340">
    <property type="entry name" value="YicC-like_C"/>
    <property type="match status" value="1"/>
</dbReference>
<keyword evidence="10" id="KW-1185">Reference proteome</keyword>
<feature type="coiled-coil region" evidence="6">
    <location>
        <begin position="156"/>
        <end position="236"/>
    </location>
</feature>
<evidence type="ECO:0000313" key="10">
    <source>
        <dbReference type="Proteomes" id="UP000001661"/>
    </source>
</evidence>
<dbReference type="PANTHER" id="PTHR30636:SF3">
    <property type="entry name" value="UPF0701 PROTEIN YICC"/>
    <property type="match status" value="1"/>
</dbReference>
<dbReference type="KEGG" id="aar:Acear_1453"/>
<proteinExistence type="inferred from homology"/>